<sequence length="195" mass="20311">MGDHGEVDLVIFDCDGVLVDSEPIVSRVLADRMRHLGIQITDQECATAFAGLDQAAAARLIADRLGDAVPTGWFDSLTVAVDTALRAEVAPVPGVAALLQQLRVPFCVASNGRPEKVALTLGVCGLAPYFEGRIFTAAEVAHGKPAPDLFLLAASRMGVPPARCVVVEDSESGVVAARSAGMRVLRYAPDGSTSG</sequence>
<feature type="non-terminal residue" evidence="5">
    <location>
        <position position="195"/>
    </location>
</feature>
<dbReference type="EMBL" id="QVFU01000017">
    <property type="protein sequence ID" value="RFS45443.1"/>
    <property type="molecule type" value="Genomic_DNA"/>
</dbReference>
<keyword evidence="6" id="KW-1185">Reference proteome</keyword>
<keyword evidence="5" id="KW-0378">Hydrolase</keyword>
<dbReference type="SUPFAM" id="SSF56784">
    <property type="entry name" value="HAD-like"/>
    <property type="match status" value="1"/>
</dbReference>
<dbReference type="Proteomes" id="UP000262621">
    <property type="component" value="Unassembled WGS sequence"/>
</dbReference>
<dbReference type="Gene3D" id="3.40.50.1000">
    <property type="entry name" value="HAD superfamily/HAD-like"/>
    <property type="match status" value="1"/>
</dbReference>
<dbReference type="GO" id="GO:0046872">
    <property type="term" value="F:metal ion binding"/>
    <property type="evidence" value="ECO:0007669"/>
    <property type="project" value="UniProtKB-KW"/>
</dbReference>
<dbReference type="Pfam" id="PF00702">
    <property type="entry name" value="Hydrolase"/>
    <property type="match status" value="1"/>
</dbReference>
<dbReference type="GO" id="GO:0016787">
    <property type="term" value="F:hydrolase activity"/>
    <property type="evidence" value="ECO:0007669"/>
    <property type="project" value="UniProtKB-KW"/>
</dbReference>
<dbReference type="InterPro" id="IPR036412">
    <property type="entry name" value="HAD-like_sf"/>
</dbReference>
<dbReference type="CDD" id="cd07526">
    <property type="entry name" value="HAD_BPGM_like"/>
    <property type="match status" value="1"/>
</dbReference>
<protein>
    <submittedName>
        <fullName evidence="5">HAD family hydrolase</fullName>
    </submittedName>
</protein>
<evidence type="ECO:0000313" key="5">
    <source>
        <dbReference type="EMBL" id="RFS45443.1"/>
    </source>
</evidence>
<dbReference type="Gene3D" id="1.10.150.240">
    <property type="entry name" value="Putative phosphatase, domain 2"/>
    <property type="match status" value="1"/>
</dbReference>
<dbReference type="InterPro" id="IPR006439">
    <property type="entry name" value="HAD-SF_hydro_IA"/>
</dbReference>
<evidence type="ECO:0000256" key="2">
    <source>
        <dbReference type="ARBA" id="ARBA00006171"/>
    </source>
</evidence>
<comment type="caution">
    <text evidence="5">The sequence shown here is derived from an EMBL/GenBank/DDBJ whole genome shotgun (WGS) entry which is preliminary data.</text>
</comment>
<organism evidence="5 6">
    <name type="scientific">Micromonospora craniellae</name>
    <dbReference type="NCBI Taxonomy" id="2294034"/>
    <lineage>
        <taxon>Bacteria</taxon>
        <taxon>Bacillati</taxon>
        <taxon>Actinomycetota</taxon>
        <taxon>Actinomycetes</taxon>
        <taxon>Micromonosporales</taxon>
        <taxon>Micromonosporaceae</taxon>
        <taxon>Micromonospora</taxon>
    </lineage>
</organism>
<keyword evidence="4" id="KW-0460">Magnesium</keyword>
<dbReference type="RefSeq" id="WP_147333499.1">
    <property type="nucleotide sequence ID" value="NZ_QVFU01000017.1"/>
</dbReference>
<dbReference type="InterPro" id="IPR023198">
    <property type="entry name" value="PGP-like_dom2"/>
</dbReference>
<proteinExistence type="inferred from homology"/>
<dbReference type="InterPro" id="IPR023214">
    <property type="entry name" value="HAD_sf"/>
</dbReference>
<dbReference type="SFLD" id="SFLDS00003">
    <property type="entry name" value="Haloacid_Dehalogenase"/>
    <property type="match status" value="1"/>
</dbReference>
<dbReference type="SFLD" id="SFLDG01135">
    <property type="entry name" value="C1.5.6:_HAD__Beta-PGM__Phospha"/>
    <property type="match status" value="1"/>
</dbReference>
<gene>
    <name evidence="5" type="ORF">D0Q02_17415</name>
</gene>
<comment type="cofactor">
    <cofactor evidence="1">
        <name>Mg(2+)</name>
        <dbReference type="ChEBI" id="CHEBI:18420"/>
    </cofactor>
</comment>
<dbReference type="PANTHER" id="PTHR46193">
    <property type="entry name" value="6-PHOSPHOGLUCONATE PHOSPHATASE"/>
    <property type="match status" value="1"/>
</dbReference>
<dbReference type="PANTHER" id="PTHR46193:SF10">
    <property type="entry name" value="6-PHOSPHOGLUCONATE PHOSPHATASE"/>
    <property type="match status" value="1"/>
</dbReference>
<accession>A0A372FXH3</accession>
<dbReference type="InterPro" id="IPR051600">
    <property type="entry name" value="Beta-PGM-like"/>
</dbReference>
<evidence type="ECO:0000256" key="4">
    <source>
        <dbReference type="ARBA" id="ARBA00022842"/>
    </source>
</evidence>
<evidence type="ECO:0000313" key="6">
    <source>
        <dbReference type="Proteomes" id="UP000262621"/>
    </source>
</evidence>
<dbReference type="SFLD" id="SFLDG01129">
    <property type="entry name" value="C1.5:_HAD__Beta-PGM__Phosphata"/>
    <property type="match status" value="1"/>
</dbReference>
<evidence type="ECO:0000256" key="3">
    <source>
        <dbReference type="ARBA" id="ARBA00022723"/>
    </source>
</evidence>
<name>A0A372FXH3_9ACTN</name>
<dbReference type="NCBIfam" id="TIGR01509">
    <property type="entry name" value="HAD-SF-IA-v3"/>
    <property type="match status" value="1"/>
</dbReference>
<reference evidence="5 6" key="1">
    <citation type="submission" date="2018-08" db="EMBL/GenBank/DDBJ databases">
        <title>Verrucosispora craniellae sp. nov., isolated from a marine sponge in the South China Sea.</title>
        <authorList>
            <person name="Li L."/>
            <person name="Lin H.W."/>
        </authorList>
    </citation>
    <scope>NUCLEOTIDE SEQUENCE [LARGE SCALE GENOMIC DNA]</scope>
    <source>
        <strain evidence="5 6">LHW63014</strain>
    </source>
</reference>
<evidence type="ECO:0000256" key="1">
    <source>
        <dbReference type="ARBA" id="ARBA00001946"/>
    </source>
</evidence>
<comment type="similarity">
    <text evidence="2">Belongs to the HAD-like hydrolase superfamily. CbbY/CbbZ/Gph/YieH family.</text>
</comment>
<dbReference type="OrthoDB" id="9812856at2"/>
<keyword evidence="3" id="KW-0479">Metal-binding</keyword>
<dbReference type="AlphaFoldDB" id="A0A372FXH3"/>